<keyword evidence="1" id="KW-0472">Membrane</keyword>
<dbReference type="OrthoDB" id="13792at10239"/>
<organism evidence="2 3">
    <name type="scientific">Lausannevirus</name>
    <dbReference type="NCBI Taxonomy" id="999883"/>
    <lineage>
        <taxon>Viruses</taxon>
        <taxon>Varidnaviria</taxon>
        <taxon>Bamfordvirae</taxon>
        <taxon>Nucleocytoviricota</taxon>
        <taxon>Megaviricetes</taxon>
        <taxon>Pimascovirales</taxon>
        <taxon>Pimascovirales incertae sedis</taxon>
        <taxon>Marseilleviridae</taxon>
        <taxon>Losannavirus</taxon>
        <taxon>Losannavirus lausannense</taxon>
    </lineage>
</organism>
<dbReference type="RefSeq" id="YP_004347253.1">
    <property type="nucleotide sequence ID" value="NC_015326.1"/>
</dbReference>
<dbReference type="GeneID" id="10399873"/>
<keyword evidence="1" id="KW-0812">Transmembrane</keyword>
<reference evidence="2 3" key="1">
    <citation type="journal article" date="2011" name="Environ. Microbiol.">
        <title>Lausannevirus, a giant amoebal virus encoding histone doublets.</title>
        <authorList>
            <person name="Thomas V."/>
            <person name="Bertelli C."/>
            <person name="Collyn F."/>
            <person name="Casson N."/>
            <person name="Telenti A."/>
            <person name="Goesmann A."/>
            <person name="Croxatto A."/>
            <person name="Greub G."/>
        </authorList>
    </citation>
    <scope>NUCLEOTIDE SEQUENCE [LARGE SCALE GENOMIC DNA]</scope>
    <source>
        <strain evidence="2">7715</strain>
    </source>
</reference>
<name>F2WLL8_9VIRU</name>
<protein>
    <submittedName>
        <fullName evidence="2">Putative metallopeptidase WLM</fullName>
    </submittedName>
</protein>
<dbReference type="EMBL" id="HQ113105">
    <property type="protein sequence ID" value="AEA07141.1"/>
    <property type="molecule type" value="Genomic_DNA"/>
</dbReference>
<feature type="transmembrane region" description="Helical" evidence="1">
    <location>
        <begin position="16"/>
        <end position="40"/>
    </location>
</feature>
<dbReference type="Gene3D" id="3.30.2010.10">
    <property type="entry name" value="Metalloproteases ('zincins'), catalytic domain"/>
    <property type="match status" value="1"/>
</dbReference>
<keyword evidence="3" id="KW-1185">Reference proteome</keyword>
<evidence type="ECO:0000256" key="1">
    <source>
        <dbReference type="SAM" id="Phobius"/>
    </source>
</evidence>
<proteinExistence type="predicted"/>
<keyword evidence="1" id="KW-1133">Transmembrane helix</keyword>
<accession>F2WLL8</accession>
<evidence type="ECO:0000313" key="3">
    <source>
        <dbReference type="Proteomes" id="UP000203366"/>
    </source>
</evidence>
<evidence type="ECO:0000313" key="2">
    <source>
        <dbReference type="EMBL" id="AEA07141.1"/>
    </source>
</evidence>
<gene>
    <name evidence="2" type="ORF">LAU_0290</name>
</gene>
<dbReference type="KEGG" id="vg:10399873"/>
<sequence length="163" mass="18902">MYSDFWWCIKHISGKYVFIVMSFVLFAALAVGFIIILIFVANRRHTPTDPTILALKERLSLLDKKYLSLDIREVDRGAYTENKKAIFLCLKDPETGKYYEMNTLVYVVLHEIAHMSSVTYGHNQEFHQNFARLLRQATQKGVFDPTIPIPTKYCGVDSEHPMH</sequence>
<dbReference type="Proteomes" id="UP000203366">
    <property type="component" value="Segment"/>
</dbReference>